<dbReference type="PANTHER" id="PTHR21184:SF6">
    <property type="entry name" value="CONSERVED PLASMA MEMBRANE PROTEIN"/>
    <property type="match status" value="1"/>
</dbReference>
<keyword evidence="2" id="KW-1133">Transmembrane helix</keyword>
<evidence type="ECO:0000256" key="1">
    <source>
        <dbReference type="ARBA" id="ARBA00044953"/>
    </source>
</evidence>
<feature type="signal peptide" evidence="3">
    <location>
        <begin position="1"/>
        <end position="15"/>
    </location>
</feature>
<keyword evidence="2" id="KW-0472">Membrane</keyword>
<dbReference type="InterPro" id="IPR019356">
    <property type="entry name" value="Menorin_dom"/>
</dbReference>
<keyword evidence="3" id="KW-0732">Signal</keyword>
<dbReference type="Pfam" id="PF10223">
    <property type="entry name" value="Menorin_N"/>
    <property type="match status" value="1"/>
</dbReference>
<name>C4WRR9_ACYPI</name>
<proteinExistence type="evidence at transcript level"/>
<sequence length="161" mass="18354">MNLMVCLDFILGVMMQVFNIQTDQTSLITATWDHAVNSKAKLQSALTSESKMIEADVITGHLVDEEGEKTDRIPIMGHPPSITSDLSLKEFLDAWKNSNKILKLDFKSTEAFKLASPVIENAFKVGIFNVIVVPRIQLFIVYMFYFSIFVDHIYLRRYCVV</sequence>
<dbReference type="PANTHER" id="PTHR21184">
    <property type="entry name" value="MENORIN (DENDRITIC BRANCHING PROTEIN)"/>
    <property type="match status" value="1"/>
</dbReference>
<dbReference type="EMBL" id="AK339888">
    <property type="protein sequence ID" value="BAH70590.1"/>
    <property type="molecule type" value="mRNA"/>
</dbReference>
<dbReference type="OrthoDB" id="413402at2759"/>
<comment type="similarity">
    <text evidence="1">Belongs to the menorin family.</text>
</comment>
<reference evidence="5" key="1">
    <citation type="submission" date="2009-06" db="EMBL/GenBank/DDBJ databases">
        <title>A full-length cDNA resource of the pea aphid, Acyrthosiphon pisum.</title>
        <authorList>
            <person name="Shigenobu S."/>
            <person name="Nakabachi A."/>
            <person name="Richards S."/>
        </authorList>
    </citation>
    <scope>NUCLEOTIDE SEQUENCE</scope>
    <source>
        <strain evidence="5">LSR1</strain>
        <tissue evidence="5">Whole body</tissue>
    </source>
</reference>
<dbReference type="GO" id="GO:0005615">
    <property type="term" value="C:extracellular space"/>
    <property type="evidence" value="ECO:0007669"/>
    <property type="project" value="TreeGrafter"/>
</dbReference>
<feature type="domain" description="Menorin-like" evidence="4">
    <location>
        <begin position="28"/>
        <end position="122"/>
    </location>
</feature>
<evidence type="ECO:0000256" key="2">
    <source>
        <dbReference type="SAM" id="Phobius"/>
    </source>
</evidence>
<feature type="chain" id="PRO_5011936332" evidence="3">
    <location>
        <begin position="16"/>
        <end position="161"/>
    </location>
</feature>
<keyword evidence="2" id="KW-0812">Transmembrane</keyword>
<organism evidence="5">
    <name type="scientific">Acyrthosiphon pisum</name>
    <name type="common">Pea aphid</name>
    <dbReference type="NCBI Taxonomy" id="7029"/>
    <lineage>
        <taxon>Eukaryota</taxon>
        <taxon>Metazoa</taxon>
        <taxon>Ecdysozoa</taxon>
        <taxon>Arthropoda</taxon>
        <taxon>Hexapoda</taxon>
        <taxon>Insecta</taxon>
        <taxon>Pterygota</taxon>
        <taxon>Neoptera</taxon>
        <taxon>Paraneoptera</taxon>
        <taxon>Hemiptera</taxon>
        <taxon>Sternorrhyncha</taxon>
        <taxon>Aphidomorpha</taxon>
        <taxon>Aphidoidea</taxon>
        <taxon>Aphididae</taxon>
        <taxon>Macrosiphini</taxon>
        <taxon>Acyrthosiphon</taxon>
    </lineage>
</organism>
<dbReference type="EMBL" id="AK339887">
    <property type="protein sequence ID" value="BAH70589.1"/>
    <property type="molecule type" value="mRNA"/>
</dbReference>
<gene>
    <name evidence="5" type="primary">ACYPI000491</name>
</gene>
<protein>
    <submittedName>
        <fullName evidence="5">ACYPI000491 protein</fullName>
    </submittedName>
</protein>
<evidence type="ECO:0000256" key="3">
    <source>
        <dbReference type="SAM" id="SignalP"/>
    </source>
</evidence>
<accession>C4WRR9</accession>
<feature type="transmembrane region" description="Helical" evidence="2">
    <location>
        <begin position="136"/>
        <end position="155"/>
    </location>
</feature>
<evidence type="ECO:0000313" key="5">
    <source>
        <dbReference type="EMBL" id="BAH70589.1"/>
    </source>
</evidence>
<evidence type="ECO:0000259" key="4">
    <source>
        <dbReference type="Pfam" id="PF10223"/>
    </source>
</evidence>
<dbReference type="AlphaFoldDB" id="C4WRR9"/>